<gene>
    <name evidence="2" type="ORF">CLF_101096</name>
</gene>
<dbReference type="AlphaFoldDB" id="G7Y4Y4"/>
<proteinExistence type="predicted"/>
<keyword evidence="3" id="KW-1185">Reference proteome</keyword>
<protein>
    <submittedName>
        <fullName evidence="2">Uncharacterized protein</fullName>
    </submittedName>
</protein>
<organism evidence="2 3">
    <name type="scientific">Clonorchis sinensis</name>
    <name type="common">Chinese liver fluke</name>
    <dbReference type="NCBI Taxonomy" id="79923"/>
    <lineage>
        <taxon>Eukaryota</taxon>
        <taxon>Metazoa</taxon>
        <taxon>Spiralia</taxon>
        <taxon>Lophotrochozoa</taxon>
        <taxon>Platyhelminthes</taxon>
        <taxon>Trematoda</taxon>
        <taxon>Digenea</taxon>
        <taxon>Opisthorchiida</taxon>
        <taxon>Opisthorchiata</taxon>
        <taxon>Opisthorchiidae</taxon>
        <taxon>Clonorchis</taxon>
    </lineage>
</organism>
<accession>G7Y4Y4</accession>
<evidence type="ECO:0000313" key="3">
    <source>
        <dbReference type="Proteomes" id="UP000008909"/>
    </source>
</evidence>
<dbReference type="EMBL" id="DF142865">
    <property type="protein sequence ID" value="GAA48029.1"/>
    <property type="molecule type" value="Genomic_DNA"/>
</dbReference>
<name>G7Y4Y4_CLOSI</name>
<evidence type="ECO:0000256" key="1">
    <source>
        <dbReference type="SAM" id="MobiDB-lite"/>
    </source>
</evidence>
<feature type="region of interest" description="Disordered" evidence="1">
    <location>
        <begin position="275"/>
        <end position="332"/>
    </location>
</feature>
<evidence type="ECO:0000313" key="2">
    <source>
        <dbReference type="EMBL" id="GAA48029.1"/>
    </source>
</evidence>
<sequence>MVGKDKVTNRFILRFFTILIVQRGNANHFRGFNSLDFAIESVFLQTVGFTLLEDEREDRSNNLRDCRKTQLVKFSRYRRTSWCNDSSCNAVDEESNEPLQRLFGELRLWGKIEKNPVTASVLRFKKGKIGGELSTIFRQTRYTSDKHNLTAFRFGGVNTYGYQSYAYDGRVVFGFLNRKLWLEIVIVLPFSTLIRDAKHLRCFDYWMNDSVSERKSSNQYGNHRIVGQNCDGTVGHKCEKFSSQFTRCLQSFDLHVRKRFGTPYPLGECLSNTSKVTQHRVHPTSERGKSSERIGPKETSNAFSCERINASLDAKEEEEYKDHEEAVTPDAA</sequence>
<feature type="compositionally biased region" description="Basic and acidic residues" evidence="1">
    <location>
        <begin position="283"/>
        <end position="296"/>
    </location>
</feature>
<dbReference type="Proteomes" id="UP000008909">
    <property type="component" value="Unassembled WGS sequence"/>
</dbReference>
<reference key="2">
    <citation type="submission" date="2011-10" db="EMBL/GenBank/DDBJ databases">
        <title>The genome and transcriptome sequence of Clonorchis sinensis provide insights into the carcinogenic liver fluke.</title>
        <authorList>
            <person name="Wang X."/>
            <person name="Huang Y."/>
            <person name="Chen W."/>
            <person name="Liu H."/>
            <person name="Guo L."/>
            <person name="Chen Y."/>
            <person name="Luo F."/>
            <person name="Zhou W."/>
            <person name="Sun J."/>
            <person name="Mao Q."/>
            <person name="Liang P."/>
            <person name="Zhou C."/>
            <person name="Tian Y."/>
            <person name="Men J."/>
            <person name="Lv X."/>
            <person name="Huang L."/>
            <person name="Zhou J."/>
            <person name="Hu Y."/>
            <person name="Li R."/>
            <person name="Zhang F."/>
            <person name="Lei H."/>
            <person name="Li X."/>
            <person name="Hu X."/>
            <person name="Liang C."/>
            <person name="Xu J."/>
            <person name="Wu Z."/>
            <person name="Yu X."/>
        </authorList>
    </citation>
    <scope>NUCLEOTIDE SEQUENCE</scope>
    <source>
        <strain>Henan</strain>
    </source>
</reference>
<reference evidence="2" key="1">
    <citation type="journal article" date="2011" name="Genome Biol.">
        <title>The draft genome of the carcinogenic human liver fluke Clonorchis sinensis.</title>
        <authorList>
            <person name="Wang X."/>
            <person name="Chen W."/>
            <person name="Huang Y."/>
            <person name="Sun J."/>
            <person name="Men J."/>
            <person name="Liu H."/>
            <person name="Luo F."/>
            <person name="Guo L."/>
            <person name="Lv X."/>
            <person name="Deng C."/>
            <person name="Zhou C."/>
            <person name="Fan Y."/>
            <person name="Li X."/>
            <person name="Huang L."/>
            <person name="Hu Y."/>
            <person name="Liang C."/>
            <person name="Hu X."/>
            <person name="Xu J."/>
            <person name="Yu X."/>
        </authorList>
    </citation>
    <scope>NUCLEOTIDE SEQUENCE [LARGE SCALE GENOMIC DNA]</scope>
    <source>
        <strain evidence="2">Henan</strain>
    </source>
</reference>